<name>A0A6G0YKW1_APHCR</name>
<gene>
    <name evidence="1" type="ORF">FWK35_00010654</name>
</gene>
<proteinExistence type="predicted"/>
<dbReference type="EMBL" id="VUJU01003425">
    <property type="protein sequence ID" value="KAF0757943.1"/>
    <property type="molecule type" value="Genomic_DNA"/>
</dbReference>
<evidence type="ECO:0000313" key="2">
    <source>
        <dbReference type="Proteomes" id="UP000478052"/>
    </source>
</evidence>
<dbReference type="AlphaFoldDB" id="A0A6G0YKW1"/>
<accession>A0A6G0YKW1</accession>
<comment type="caution">
    <text evidence="1">The sequence shown here is derived from an EMBL/GenBank/DDBJ whole genome shotgun (WGS) entry which is preliminary data.</text>
</comment>
<keyword evidence="2" id="KW-1185">Reference proteome</keyword>
<dbReference type="Proteomes" id="UP000478052">
    <property type="component" value="Unassembled WGS sequence"/>
</dbReference>
<protein>
    <submittedName>
        <fullName evidence="1">Uncharacterized protein</fullName>
    </submittedName>
</protein>
<organism evidence="1 2">
    <name type="scientific">Aphis craccivora</name>
    <name type="common">Cowpea aphid</name>
    <dbReference type="NCBI Taxonomy" id="307492"/>
    <lineage>
        <taxon>Eukaryota</taxon>
        <taxon>Metazoa</taxon>
        <taxon>Ecdysozoa</taxon>
        <taxon>Arthropoda</taxon>
        <taxon>Hexapoda</taxon>
        <taxon>Insecta</taxon>
        <taxon>Pterygota</taxon>
        <taxon>Neoptera</taxon>
        <taxon>Paraneoptera</taxon>
        <taxon>Hemiptera</taxon>
        <taxon>Sternorrhyncha</taxon>
        <taxon>Aphidomorpha</taxon>
        <taxon>Aphidoidea</taxon>
        <taxon>Aphididae</taxon>
        <taxon>Aphidini</taxon>
        <taxon>Aphis</taxon>
        <taxon>Aphis</taxon>
    </lineage>
</organism>
<sequence>MDVFKEIQIESYIKLWSTEKAQNLKIFIKNQNTNPNNKLFLVVYKHKKQVSGYRSAGH</sequence>
<reference evidence="1 2" key="1">
    <citation type="submission" date="2019-08" db="EMBL/GenBank/DDBJ databases">
        <title>Whole genome of Aphis craccivora.</title>
        <authorList>
            <person name="Voronova N.V."/>
            <person name="Shulinski R.S."/>
            <person name="Bandarenka Y.V."/>
            <person name="Zhorov D.G."/>
            <person name="Warner D."/>
        </authorList>
    </citation>
    <scope>NUCLEOTIDE SEQUENCE [LARGE SCALE GENOMIC DNA]</scope>
    <source>
        <strain evidence="1">180601</strain>
        <tissue evidence="1">Whole Body</tissue>
    </source>
</reference>
<evidence type="ECO:0000313" key="1">
    <source>
        <dbReference type="EMBL" id="KAF0757943.1"/>
    </source>
</evidence>